<keyword evidence="3" id="KW-1185">Reference proteome</keyword>
<protein>
    <submittedName>
        <fullName evidence="2">SDR family oxidoreductase</fullName>
    </submittedName>
</protein>
<evidence type="ECO:0000313" key="3">
    <source>
        <dbReference type="Proteomes" id="UP001597277"/>
    </source>
</evidence>
<dbReference type="PANTHER" id="PTHR43162:SF1">
    <property type="entry name" value="PRESTALK A DIFFERENTIATION PROTEIN A"/>
    <property type="match status" value="1"/>
</dbReference>
<dbReference type="SUPFAM" id="SSF51735">
    <property type="entry name" value="NAD(P)-binding Rossmann-fold domains"/>
    <property type="match status" value="1"/>
</dbReference>
<dbReference type="EMBL" id="JBHUEE010000001">
    <property type="protein sequence ID" value="MFD1716587.1"/>
    <property type="molecule type" value="Genomic_DNA"/>
</dbReference>
<dbReference type="InterPro" id="IPR016040">
    <property type="entry name" value="NAD(P)-bd_dom"/>
</dbReference>
<dbReference type="InterPro" id="IPR051604">
    <property type="entry name" value="Ergot_Alk_Oxidoreductase"/>
</dbReference>
<dbReference type="RefSeq" id="WP_388002018.1">
    <property type="nucleotide sequence ID" value="NZ_JBHUEE010000001.1"/>
</dbReference>
<name>A0ABW4L178_9MICO</name>
<dbReference type="Pfam" id="PF13460">
    <property type="entry name" value="NAD_binding_10"/>
    <property type="match status" value="1"/>
</dbReference>
<dbReference type="PANTHER" id="PTHR43162">
    <property type="match status" value="1"/>
</dbReference>
<dbReference type="Gene3D" id="3.90.25.10">
    <property type="entry name" value="UDP-galactose 4-epimerase, domain 1"/>
    <property type="match status" value="1"/>
</dbReference>
<reference evidence="3" key="1">
    <citation type="journal article" date="2019" name="Int. J. Syst. Evol. Microbiol.">
        <title>The Global Catalogue of Microorganisms (GCM) 10K type strain sequencing project: providing services to taxonomists for standard genome sequencing and annotation.</title>
        <authorList>
            <consortium name="The Broad Institute Genomics Platform"/>
            <consortium name="The Broad Institute Genome Sequencing Center for Infectious Disease"/>
            <person name="Wu L."/>
            <person name="Ma J."/>
        </authorList>
    </citation>
    <scope>NUCLEOTIDE SEQUENCE [LARGE SCALE GENOMIC DNA]</scope>
    <source>
        <strain evidence="3">JCM 17130</strain>
    </source>
</reference>
<sequence>MRKPFLITGATGNTGRHLVEELLTAGAPVRALVRDPGRARLPEGVETVTGDLTDPQAVAEAARGTAGAYLLWPSFDADGAGPVVDALTREAPRVVYLSATGASDPGSGWGQVEEAVRGSGREYTFLRVTGLSSNTLQWADQLAGGVVRAPFGQASRSLVHERDVAAVAARALLEDDHVGRSYTVSGPESIRQADQVRIIGEEIGVPVRWEEQPEDEAREAITAAMGPEYAELGMAYWAGLVEEPEPVSATVETVTGRPALTFRQWAREHTQDFAAA</sequence>
<dbReference type="Proteomes" id="UP001597277">
    <property type="component" value="Unassembled WGS sequence"/>
</dbReference>
<organism evidence="2 3">
    <name type="scientific">Georgenia deserti</name>
    <dbReference type="NCBI Taxonomy" id="2093781"/>
    <lineage>
        <taxon>Bacteria</taxon>
        <taxon>Bacillati</taxon>
        <taxon>Actinomycetota</taxon>
        <taxon>Actinomycetes</taxon>
        <taxon>Micrococcales</taxon>
        <taxon>Bogoriellaceae</taxon>
        <taxon>Georgenia</taxon>
    </lineage>
</organism>
<dbReference type="Gene3D" id="3.40.50.720">
    <property type="entry name" value="NAD(P)-binding Rossmann-like Domain"/>
    <property type="match status" value="1"/>
</dbReference>
<evidence type="ECO:0000313" key="2">
    <source>
        <dbReference type="EMBL" id="MFD1716587.1"/>
    </source>
</evidence>
<feature type="domain" description="NAD(P)-binding" evidence="1">
    <location>
        <begin position="9"/>
        <end position="174"/>
    </location>
</feature>
<evidence type="ECO:0000259" key="1">
    <source>
        <dbReference type="Pfam" id="PF13460"/>
    </source>
</evidence>
<proteinExistence type="predicted"/>
<dbReference type="InterPro" id="IPR036291">
    <property type="entry name" value="NAD(P)-bd_dom_sf"/>
</dbReference>
<comment type="caution">
    <text evidence="2">The sequence shown here is derived from an EMBL/GenBank/DDBJ whole genome shotgun (WGS) entry which is preliminary data.</text>
</comment>
<gene>
    <name evidence="2" type="ORF">ACFSE6_01980</name>
</gene>
<accession>A0ABW4L178</accession>